<name>A0A291HL71_9GAMM</name>
<sequence>MIEEVATVVAVGEGGVEVACFSQSACGQCRQSSQCGTGLVSRALPGREHRFFIATTQEFEVGEQVRIGIPEHSLITSALLLYLLPLLLLLGGALLASLGLDMGDGGTLLGAAAGGGIGFWLASRLSRRAGRPLSEPVILGALIPTTRID</sequence>
<dbReference type="EMBL" id="CP012621">
    <property type="protein sequence ID" value="ATG72848.1"/>
    <property type="molecule type" value="Genomic_DNA"/>
</dbReference>
<dbReference type="AlphaFoldDB" id="A0A291HL71"/>
<dbReference type="PANTHER" id="PTHR35867">
    <property type="entry name" value="PROTEIN RSEC"/>
    <property type="match status" value="1"/>
</dbReference>
<dbReference type="InterPro" id="IPR026268">
    <property type="entry name" value="RseC"/>
</dbReference>
<dbReference type="KEGG" id="zdf:AN401_02415"/>
<dbReference type="RefSeq" id="WP_096778441.1">
    <property type="nucleotide sequence ID" value="NZ_CP012621.1"/>
</dbReference>
<feature type="transmembrane region" description="Helical" evidence="1">
    <location>
        <begin position="106"/>
        <end position="123"/>
    </location>
</feature>
<evidence type="ECO:0000313" key="3">
    <source>
        <dbReference type="Proteomes" id="UP000217763"/>
    </source>
</evidence>
<dbReference type="Proteomes" id="UP000217763">
    <property type="component" value="Chromosome"/>
</dbReference>
<feature type="transmembrane region" description="Helical" evidence="1">
    <location>
        <begin position="79"/>
        <end position="100"/>
    </location>
</feature>
<protein>
    <submittedName>
        <fullName evidence="2">Uncharacterized protein</fullName>
    </submittedName>
</protein>
<gene>
    <name evidence="2" type="ORF">AN401_02415</name>
</gene>
<keyword evidence="1" id="KW-0812">Transmembrane</keyword>
<dbReference type="PANTHER" id="PTHR35867:SF1">
    <property type="entry name" value="PROTEIN RSEC"/>
    <property type="match status" value="1"/>
</dbReference>
<dbReference type="Pfam" id="PF04246">
    <property type="entry name" value="RseC_MucC"/>
    <property type="match status" value="1"/>
</dbReference>
<evidence type="ECO:0000256" key="1">
    <source>
        <dbReference type="SAM" id="Phobius"/>
    </source>
</evidence>
<dbReference type="InterPro" id="IPR007359">
    <property type="entry name" value="SigmaE_reg_RseC_MucC"/>
</dbReference>
<keyword evidence="1" id="KW-1133">Transmembrane helix</keyword>
<evidence type="ECO:0000313" key="2">
    <source>
        <dbReference type="EMBL" id="ATG72848.1"/>
    </source>
</evidence>
<keyword evidence="3" id="KW-1185">Reference proteome</keyword>
<organism evidence="2 3">
    <name type="scientific">Zobellella denitrificans</name>
    <dbReference type="NCBI Taxonomy" id="347534"/>
    <lineage>
        <taxon>Bacteria</taxon>
        <taxon>Pseudomonadati</taxon>
        <taxon>Pseudomonadota</taxon>
        <taxon>Gammaproteobacteria</taxon>
        <taxon>Aeromonadales</taxon>
        <taxon>Aeromonadaceae</taxon>
        <taxon>Zobellella</taxon>
    </lineage>
</organism>
<proteinExistence type="predicted"/>
<accession>A0A291HL71</accession>
<keyword evidence="1" id="KW-0472">Membrane</keyword>
<dbReference type="PIRSF" id="PIRSF004923">
    <property type="entry name" value="RseC"/>
    <property type="match status" value="1"/>
</dbReference>
<reference evidence="3" key="1">
    <citation type="submission" date="2015-09" db="EMBL/GenBank/DDBJ databases">
        <authorList>
            <person name="Shao Z."/>
            <person name="Wang L."/>
        </authorList>
    </citation>
    <scope>NUCLEOTIDE SEQUENCE [LARGE SCALE GENOMIC DNA]</scope>
    <source>
        <strain evidence="3">F13-1</strain>
    </source>
</reference>